<dbReference type="EMBL" id="BPQO01000008">
    <property type="protein sequence ID" value="GJD88810.1"/>
    <property type="molecule type" value="Genomic_DNA"/>
</dbReference>
<protein>
    <submittedName>
        <fullName evidence="3">Uncharacterized protein</fullName>
    </submittedName>
</protein>
<keyword evidence="2" id="KW-0472">Membrane</keyword>
<dbReference type="Proteomes" id="UP001055247">
    <property type="component" value="Unassembled WGS sequence"/>
</dbReference>
<evidence type="ECO:0000256" key="2">
    <source>
        <dbReference type="SAM" id="Phobius"/>
    </source>
</evidence>
<feature type="region of interest" description="Disordered" evidence="1">
    <location>
        <begin position="1"/>
        <end position="42"/>
    </location>
</feature>
<sequence>MQTSPSHVQAGEADRLDARLARSGGPNARRRRGALRPGEGGRGKLGWKAWLAIDVLGLALFLTVIVVWPPLSACREKARDYGLYAGDTIEKCTRRGIAERLERADQRVKMLIRGSGR</sequence>
<evidence type="ECO:0000256" key="1">
    <source>
        <dbReference type="SAM" id="MobiDB-lite"/>
    </source>
</evidence>
<evidence type="ECO:0000313" key="3">
    <source>
        <dbReference type="EMBL" id="GJD88810.1"/>
    </source>
</evidence>
<proteinExistence type="predicted"/>
<keyword evidence="4" id="KW-1185">Reference proteome</keyword>
<reference evidence="3" key="2">
    <citation type="submission" date="2021-08" db="EMBL/GenBank/DDBJ databases">
        <authorList>
            <person name="Tani A."/>
            <person name="Ola A."/>
            <person name="Ogura Y."/>
            <person name="Katsura K."/>
            <person name="Hayashi T."/>
        </authorList>
    </citation>
    <scope>NUCLEOTIDE SEQUENCE</scope>
    <source>
        <strain evidence="3">DSM 16372</strain>
    </source>
</reference>
<dbReference type="RefSeq" id="WP_066919204.1">
    <property type="nucleotide sequence ID" value="NZ_BPQO01000008.1"/>
</dbReference>
<evidence type="ECO:0000313" key="4">
    <source>
        <dbReference type="Proteomes" id="UP001055247"/>
    </source>
</evidence>
<keyword evidence="2" id="KW-1133">Transmembrane helix</keyword>
<feature type="transmembrane region" description="Helical" evidence="2">
    <location>
        <begin position="49"/>
        <end position="71"/>
    </location>
</feature>
<keyword evidence="2" id="KW-0812">Transmembrane</keyword>
<dbReference type="AlphaFoldDB" id="A0AAV4ZL98"/>
<organism evidence="3 4">
    <name type="scientific">Methylobacterium hispanicum</name>
    <dbReference type="NCBI Taxonomy" id="270350"/>
    <lineage>
        <taxon>Bacteria</taxon>
        <taxon>Pseudomonadati</taxon>
        <taxon>Pseudomonadota</taxon>
        <taxon>Alphaproteobacteria</taxon>
        <taxon>Hyphomicrobiales</taxon>
        <taxon>Methylobacteriaceae</taxon>
        <taxon>Methylobacterium</taxon>
    </lineage>
</organism>
<reference evidence="3" key="1">
    <citation type="journal article" date="2016" name="Front. Microbiol.">
        <title>Genome Sequence of the Piezophilic, Mesophilic Sulfate-Reducing Bacterium Desulfovibrio indicus J2T.</title>
        <authorList>
            <person name="Cao J."/>
            <person name="Maignien L."/>
            <person name="Shao Z."/>
            <person name="Alain K."/>
            <person name="Jebbar M."/>
        </authorList>
    </citation>
    <scope>NUCLEOTIDE SEQUENCE</scope>
    <source>
        <strain evidence="3">DSM 16372</strain>
    </source>
</reference>
<gene>
    <name evidence="3" type="ORF">BHAOGJBA_2331</name>
</gene>
<comment type="caution">
    <text evidence="3">The sequence shown here is derived from an EMBL/GenBank/DDBJ whole genome shotgun (WGS) entry which is preliminary data.</text>
</comment>
<accession>A0AAV4ZL98</accession>
<name>A0AAV4ZL98_9HYPH</name>